<name>A0A0L0SUL9_ALLM3</name>
<dbReference type="EMBL" id="GG745349">
    <property type="protein sequence ID" value="KNE66212.1"/>
    <property type="molecule type" value="Genomic_DNA"/>
</dbReference>
<keyword evidence="2" id="KW-1185">Reference proteome</keyword>
<dbReference type="EMBL" id="GG745349">
    <property type="protein sequence ID" value="KNE66213.1"/>
    <property type="molecule type" value="Genomic_DNA"/>
</dbReference>
<gene>
    <name evidence="1" type="ORF">AMAG_10452</name>
</gene>
<dbReference type="Proteomes" id="UP000054350">
    <property type="component" value="Unassembled WGS sequence"/>
</dbReference>
<reference evidence="2" key="2">
    <citation type="submission" date="2009-11" db="EMBL/GenBank/DDBJ databases">
        <title>The Genome Sequence of Allomyces macrogynus strain ATCC 38327.</title>
        <authorList>
            <consortium name="The Broad Institute Genome Sequencing Platform"/>
            <person name="Russ C."/>
            <person name="Cuomo C."/>
            <person name="Shea T."/>
            <person name="Young S.K."/>
            <person name="Zeng Q."/>
            <person name="Koehrsen M."/>
            <person name="Haas B."/>
            <person name="Borodovsky M."/>
            <person name="Guigo R."/>
            <person name="Alvarado L."/>
            <person name="Berlin A."/>
            <person name="Borenstein D."/>
            <person name="Chen Z."/>
            <person name="Engels R."/>
            <person name="Freedman E."/>
            <person name="Gellesch M."/>
            <person name="Goldberg J."/>
            <person name="Griggs A."/>
            <person name="Gujja S."/>
            <person name="Heiman D."/>
            <person name="Hepburn T."/>
            <person name="Howarth C."/>
            <person name="Jen D."/>
            <person name="Larson L."/>
            <person name="Lewis B."/>
            <person name="Mehta T."/>
            <person name="Park D."/>
            <person name="Pearson M."/>
            <person name="Roberts A."/>
            <person name="Saif S."/>
            <person name="Shenoy N."/>
            <person name="Sisk P."/>
            <person name="Stolte C."/>
            <person name="Sykes S."/>
            <person name="Walk T."/>
            <person name="White J."/>
            <person name="Yandava C."/>
            <person name="Burger G."/>
            <person name="Gray M.W."/>
            <person name="Holland P.W.H."/>
            <person name="King N."/>
            <person name="Lang F.B.F."/>
            <person name="Roger A.J."/>
            <person name="Ruiz-Trillo I."/>
            <person name="Lander E."/>
            <person name="Nusbaum C."/>
        </authorList>
    </citation>
    <scope>NUCLEOTIDE SEQUENCE [LARGE SCALE GENOMIC DNA]</scope>
    <source>
        <strain evidence="2">ATCC 38327</strain>
    </source>
</reference>
<accession>A0A0L0SUL9</accession>
<dbReference type="VEuPathDB" id="FungiDB:AMAG_10452"/>
<reference evidence="1 2" key="1">
    <citation type="submission" date="2009-11" db="EMBL/GenBank/DDBJ databases">
        <title>Annotation of Allomyces macrogynus ATCC 38327.</title>
        <authorList>
            <consortium name="The Broad Institute Genome Sequencing Platform"/>
            <person name="Russ C."/>
            <person name="Cuomo C."/>
            <person name="Burger G."/>
            <person name="Gray M.W."/>
            <person name="Holland P.W.H."/>
            <person name="King N."/>
            <person name="Lang F.B.F."/>
            <person name="Roger A.J."/>
            <person name="Ruiz-Trillo I."/>
            <person name="Young S.K."/>
            <person name="Zeng Q."/>
            <person name="Gargeya S."/>
            <person name="Fitzgerald M."/>
            <person name="Haas B."/>
            <person name="Abouelleil A."/>
            <person name="Alvarado L."/>
            <person name="Arachchi H.M."/>
            <person name="Berlin A."/>
            <person name="Chapman S.B."/>
            <person name="Gearin G."/>
            <person name="Goldberg J."/>
            <person name="Griggs A."/>
            <person name="Gujja S."/>
            <person name="Hansen M."/>
            <person name="Heiman D."/>
            <person name="Howarth C."/>
            <person name="Larimer J."/>
            <person name="Lui A."/>
            <person name="MacDonald P.J.P."/>
            <person name="McCowen C."/>
            <person name="Montmayeur A."/>
            <person name="Murphy C."/>
            <person name="Neiman D."/>
            <person name="Pearson M."/>
            <person name="Priest M."/>
            <person name="Roberts A."/>
            <person name="Saif S."/>
            <person name="Shea T."/>
            <person name="Sisk P."/>
            <person name="Stolte C."/>
            <person name="Sykes S."/>
            <person name="Wortman J."/>
            <person name="Nusbaum C."/>
            <person name="Birren B."/>
        </authorList>
    </citation>
    <scope>NUCLEOTIDE SEQUENCE [LARGE SCALE GENOMIC DNA]</scope>
    <source>
        <strain evidence="1 2">ATCC 38327</strain>
    </source>
</reference>
<organism evidence="1 2">
    <name type="scientific">Allomyces macrogynus (strain ATCC 38327)</name>
    <name type="common">Allomyces javanicus var. macrogynus</name>
    <dbReference type="NCBI Taxonomy" id="578462"/>
    <lineage>
        <taxon>Eukaryota</taxon>
        <taxon>Fungi</taxon>
        <taxon>Fungi incertae sedis</taxon>
        <taxon>Blastocladiomycota</taxon>
        <taxon>Blastocladiomycetes</taxon>
        <taxon>Blastocladiales</taxon>
        <taxon>Blastocladiaceae</taxon>
        <taxon>Allomyces</taxon>
    </lineage>
</organism>
<proteinExistence type="predicted"/>
<evidence type="ECO:0000313" key="1">
    <source>
        <dbReference type="EMBL" id="KNE66212.1"/>
    </source>
</evidence>
<dbReference type="AlphaFoldDB" id="A0A0L0SUL9"/>
<evidence type="ECO:0000313" key="2">
    <source>
        <dbReference type="Proteomes" id="UP000054350"/>
    </source>
</evidence>
<protein>
    <submittedName>
        <fullName evidence="1">Uncharacterized protein</fullName>
    </submittedName>
</protein>
<sequence>MHTEFPSMLSRLRHVQLPPSVLHWLMGMLLTPGSLDTICAPGVPIATANLTHVTLSPWNDSVSDYDSYMALPSLVSLIGYHSDLEAISLSSEQVFNLSQLPRLKYLSLPVEPSARSAVPLACSRVMGLSRRS</sequence>